<dbReference type="InParanoid" id="A0A6P7Y9N6"/>
<proteinExistence type="predicted"/>
<accession>A0A6P7Y9N6</accession>
<dbReference type="GO" id="GO:0016491">
    <property type="term" value="F:oxidoreductase activity"/>
    <property type="evidence" value="ECO:0007669"/>
    <property type="project" value="TreeGrafter"/>
</dbReference>
<dbReference type="Proteomes" id="UP000515156">
    <property type="component" value="Chromosome 5"/>
</dbReference>
<dbReference type="InterPro" id="IPR036291">
    <property type="entry name" value="NAD(P)-bd_dom_sf"/>
</dbReference>
<protein>
    <submittedName>
        <fullName evidence="2">Uncharacterized protein LOC115470474</fullName>
    </submittedName>
</protein>
<dbReference type="RefSeq" id="XP_030059539.1">
    <property type="nucleotide sequence ID" value="XM_030203679.1"/>
</dbReference>
<sequence length="226" mass="24162">MAGLKIRSVLVTGSNRGIGLEFVKQFAEAPKPPELIFAACRNPEAAQSQELKDLAAKHPNIVVVKLEITDPASVDTAVKSVQQKLKGAGLSLLINNAAIMSPSTLETLTAEDMMNVYATNVIGPMLVTKALHPLLKKGAQENCSKSSIVHISAGLGSMEEVPSLFTAFPAISYRCSKAALNMLSRCHAEGYKEDGIISIAIHPGWVQTDMGGRERAPLTPKKSMVR</sequence>
<gene>
    <name evidence="2" type="primary">LOC115470474</name>
</gene>
<dbReference type="InterPro" id="IPR051468">
    <property type="entry name" value="Fungal_SecMetab_SDRs"/>
</dbReference>
<dbReference type="AlphaFoldDB" id="A0A6P7Y9N6"/>
<dbReference type="PANTHER" id="PTHR43544:SF33">
    <property type="entry name" value="C-FACTOR"/>
    <property type="match status" value="1"/>
</dbReference>
<dbReference type="OrthoDB" id="7289984at2759"/>
<dbReference type="KEGG" id="muo:115470474"/>
<dbReference type="PANTHER" id="PTHR43544">
    <property type="entry name" value="SHORT-CHAIN DEHYDROGENASE/REDUCTASE"/>
    <property type="match status" value="1"/>
</dbReference>
<dbReference type="SUPFAM" id="SSF51735">
    <property type="entry name" value="NAD(P)-binding Rossmann-fold domains"/>
    <property type="match status" value="1"/>
</dbReference>
<organism evidence="1 2">
    <name type="scientific">Microcaecilia unicolor</name>
    <dbReference type="NCBI Taxonomy" id="1415580"/>
    <lineage>
        <taxon>Eukaryota</taxon>
        <taxon>Metazoa</taxon>
        <taxon>Chordata</taxon>
        <taxon>Craniata</taxon>
        <taxon>Vertebrata</taxon>
        <taxon>Euteleostomi</taxon>
        <taxon>Amphibia</taxon>
        <taxon>Gymnophiona</taxon>
        <taxon>Siphonopidae</taxon>
        <taxon>Microcaecilia</taxon>
    </lineage>
</organism>
<dbReference type="PRINTS" id="PR00081">
    <property type="entry name" value="GDHRDH"/>
</dbReference>
<name>A0A6P7Y9N6_9AMPH</name>
<keyword evidence="1" id="KW-1185">Reference proteome</keyword>
<dbReference type="GO" id="GO:0005737">
    <property type="term" value="C:cytoplasm"/>
    <property type="evidence" value="ECO:0007669"/>
    <property type="project" value="TreeGrafter"/>
</dbReference>
<dbReference type="Gene3D" id="3.40.50.720">
    <property type="entry name" value="NAD(P)-binding Rossmann-like Domain"/>
    <property type="match status" value="1"/>
</dbReference>
<dbReference type="InterPro" id="IPR002347">
    <property type="entry name" value="SDR_fam"/>
</dbReference>
<dbReference type="GeneID" id="115470474"/>
<evidence type="ECO:0000313" key="1">
    <source>
        <dbReference type="Proteomes" id="UP000515156"/>
    </source>
</evidence>
<dbReference type="CDD" id="cd05325">
    <property type="entry name" value="carb_red_sniffer_like_SDR_c"/>
    <property type="match status" value="1"/>
</dbReference>
<evidence type="ECO:0000313" key="2">
    <source>
        <dbReference type="RefSeq" id="XP_030059539.1"/>
    </source>
</evidence>
<reference evidence="2" key="1">
    <citation type="submission" date="2025-08" db="UniProtKB">
        <authorList>
            <consortium name="RefSeq"/>
        </authorList>
    </citation>
    <scope>IDENTIFICATION</scope>
</reference>
<dbReference type="Pfam" id="PF00106">
    <property type="entry name" value="adh_short"/>
    <property type="match status" value="1"/>
</dbReference>